<evidence type="ECO:0000313" key="2">
    <source>
        <dbReference type="Proteomes" id="UP000053989"/>
    </source>
</evidence>
<accession>A0A0C3EA77</accession>
<dbReference type="InParanoid" id="A0A0C3EA77"/>
<proteinExistence type="predicted"/>
<name>A0A0C3EA77_9AGAM</name>
<organism evidence="1 2">
    <name type="scientific">Scleroderma citrinum Foug A</name>
    <dbReference type="NCBI Taxonomy" id="1036808"/>
    <lineage>
        <taxon>Eukaryota</taxon>
        <taxon>Fungi</taxon>
        <taxon>Dikarya</taxon>
        <taxon>Basidiomycota</taxon>
        <taxon>Agaricomycotina</taxon>
        <taxon>Agaricomycetes</taxon>
        <taxon>Agaricomycetidae</taxon>
        <taxon>Boletales</taxon>
        <taxon>Sclerodermatineae</taxon>
        <taxon>Sclerodermataceae</taxon>
        <taxon>Scleroderma</taxon>
    </lineage>
</organism>
<protein>
    <submittedName>
        <fullName evidence="1">Uncharacterized protein</fullName>
    </submittedName>
</protein>
<gene>
    <name evidence="1" type="ORF">SCLCIDRAFT_23259</name>
</gene>
<sequence length="148" mass="16450">MAMRVYAIYGNSRLVLTSIMVLWLGVLASGCWALVASSVTSSGSTDAISSAQFIGNISCPDGSYFSSEQAMCMSLHSIFRNTVSDLLYDFVIFLLTIVQSLQIRKEGVRDITDILLRDGSLYFAYVGDYFYEANHVDETPSFQSYVWS</sequence>
<dbReference type="Proteomes" id="UP000053989">
    <property type="component" value="Unassembled WGS sequence"/>
</dbReference>
<keyword evidence="2" id="KW-1185">Reference proteome</keyword>
<dbReference type="EMBL" id="KN822026">
    <property type="protein sequence ID" value="KIM64896.1"/>
    <property type="molecule type" value="Genomic_DNA"/>
</dbReference>
<reference evidence="1 2" key="1">
    <citation type="submission" date="2014-04" db="EMBL/GenBank/DDBJ databases">
        <authorList>
            <consortium name="DOE Joint Genome Institute"/>
            <person name="Kuo A."/>
            <person name="Kohler A."/>
            <person name="Nagy L.G."/>
            <person name="Floudas D."/>
            <person name="Copeland A."/>
            <person name="Barry K.W."/>
            <person name="Cichocki N."/>
            <person name="Veneault-Fourrey C."/>
            <person name="LaButti K."/>
            <person name="Lindquist E.A."/>
            <person name="Lipzen A."/>
            <person name="Lundell T."/>
            <person name="Morin E."/>
            <person name="Murat C."/>
            <person name="Sun H."/>
            <person name="Tunlid A."/>
            <person name="Henrissat B."/>
            <person name="Grigoriev I.V."/>
            <person name="Hibbett D.S."/>
            <person name="Martin F."/>
            <person name="Nordberg H.P."/>
            <person name="Cantor M.N."/>
            <person name="Hua S.X."/>
        </authorList>
    </citation>
    <scope>NUCLEOTIDE SEQUENCE [LARGE SCALE GENOMIC DNA]</scope>
    <source>
        <strain evidence="1 2">Foug A</strain>
    </source>
</reference>
<evidence type="ECO:0000313" key="1">
    <source>
        <dbReference type="EMBL" id="KIM64896.1"/>
    </source>
</evidence>
<dbReference type="PROSITE" id="PS51257">
    <property type="entry name" value="PROKAR_LIPOPROTEIN"/>
    <property type="match status" value="1"/>
</dbReference>
<dbReference type="OrthoDB" id="2686513at2759"/>
<dbReference type="AlphaFoldDB" id="A0A0C3EA77"/>
<reference evidence="2" key="2">
    <citation type="submission" date="2015-01" db="EMBL/GenBank/DDBJ databases">
        <title>Evolutionary Origins and Diversification of the Mycorrhizal Mutualists.</title>
        <authorList>
            <consortium name="DOE Joint Genome Institute"/>
            <consortium name="Mycorrhizal Genomics Consortium"/>
            <person name="Kohler A."/>
            <person name="Kuo A."/>
            <person name="Nagy L.G."/>
            <person name="Floudas D."/>
            <person name="Copeland A."/>
            <person name="Barry K.W."/>
            <person name="Cichocki N."/>
            <person name="Veneault-Fourrey C."/>
            <person name="LaButti K."/>
            <person name="Lindquist E.A."/>
            <person name="Lipzen A."/>
            <person name="Lundell T."/>
            <person name="Morin E."/>
            <person name="Murat C."/>
            <person name="Riley R."/>
            <person name="Ohm R."/>
            <person name="Sun H."/>
            <person name="Tunlid A."/>
            <person name="Henrissat B."/>
            <person name="Grigoriev I.V."/>
            <person name="Hibbett D.S."/>
            <person name="Martin F."/>
        </authorList>
    </citation>
    <scope>NUCLEOTIDE SEQUENCE [LARGE SCALE GENOMIC DNA]</scope>
    <source>
        <strain evidence="2">Foug A</strain>
    </source>
</reference>
<dbReference type="HOGENOM" id="CLU_2043759_0_0_1"/>